<feature type="compositionally biased region" description="Acidic residues" evidence="14">
    <location>
        <begin position="1758"/>
        <end position="1773"/>
    </location>
</feature>
<dbReference type="FunFam" id="3.30.200.20:FF:000275">
    <property type="entry name" value="Apoptosis associated tyrosine kinase"/>
    <property type="match status" value="1"/>
</dbReference>
<dbReference type="GO" id="GO:0012505">
    <property type="term" value="C:endomembrane system"/>
    <property type="evidence" value="ECO:0007669"/>
    <property type="project" value="UniProtKB-ARBA"/>
</dbReference>
<keyword evidence="4" id="KW-0597">Phosphoprotein</keyword>
<name>A0AAD8ZI77_9TELE</name>
<evidence type="ECO:0000256" key="10">
    <source>
        <dbReference type="ARBA" id="ARBA00022989"/>
    </source>
</evidence>
<feature type="transmembrane region" description="Helical" evidence="15">
    <location>
        <begin position="263"/>
        <end position="281"/>
    </location>
</feature>
<evidence type="ECO:0000256" key="8">
    <source>
        <dbReference type="ARBA" id="ARBA00022777"/>
    </source>
</evidence>
<feature type="compositionally biased region" description="Polar residues" evidence="14">
    <location>
        <begin position="1173"/>
        <end position="1197"/>
    </location>
</feature>
<dbReference type="PRINTS" id="PR00109">
    <property type="entry name" value="TYRKINASE"/>
</dbReference>
<dbReference type="GO" id="GO:0016020">
    <property type="term" value="C:membrane"/>
    <property type="evidence" value="ECO:0007669"/>
    <property type="project" value="UniProtKB-SubCell"/>
</dbReference>
<dbReference type="Gene3D" id="1.10.510.10">
    <property type="entry name" value="Transferase(Phosphotransferase) domain 1"/>
    <property type="match status" value="1"/>
</dbReference>
<evidence type="ECO:0000256" key="15">
    <source>
        <dbReference type="SAM" id="Phobius"/>
    </source>
</evidence>
<dbReference type="GO" id="GO:0004674">
    <property type="term" value="F:protein serine/threonine kinase activity"/>
    <property type="evidence" value="ECO:0007669"/>
    <property type="project" value="UniProtKB-KW"/>
</dbReference>
<dbReference type="PANTHER" id="PTHR24417:SF9">
    <property type="entry name" value="SERINE_THREONINE-PROTEIN KINASE LMTK1 ISOFORM X1"/>
    <property type="match status" value="1"/>
</dbReference>
<reference evidence="17" key="1">
    <citation type="submission" date="2023-03" db="EMBL/GenBank/DDBJ databases">
        <title>Electrophorus voltai genome.</title>
        <authorList>
            <person name="Bian C."/>
        </authorList>
    </citation>
    <scope>NUCLEOTIDE SEQUENCE</scope>
    <source>
        <strain evidence="17">CB-2022</strain>
        <tissue evidence="17">Muscle</tissue>
    </source>
</reference>
<feature type="region of interest" description="Disordered" evidence="14">
    <location>
        <begin position="1504"/>
        <end position="1550"/>
    </location>
</feature>
<keyword evidence="9" id="KW-0067">ATP-binding</keyword>
<dbReference type="EMBL" id="JAROKS010000012">
    <property type="protein sequence ID" value="KAK1799462.1"/>
    <property type="molecule type" value="Genomic_DNA"/>
</dbReference>
<evidence type="ECO:0000256" key="3">
    <source>
        <dbReference type="ARBA" id="ARBA00022527"/>
    </source>
</evidence>
<keyword evidence="10 15" id="KW-1133">Transmembrane helix</keyword>
<evidence type="ECO:0000313" key="18">
    <source>
        <dbReference type="Proteomes" id="UP001239994"/>
    </source>
</evidence>
<dbReference type="SUPFAM" id="SSF56112">
    <property type="entry name" value="Protein kinase-like (PK-like)"/>
    <property type="match status" value="1"/>
</dbReference>
<dbReference type="PANTHER" id="PTHR24417">
    <property type="entry name" value="SERINE/THREONINE-PROTEIN KINASE LMTK1"/>
    <property type="match status" value="1"/>
</dbReference>
<keyword evidence="6 15" id="KW-0812">Transmembrane</keyword>
<keyword evidence="3" id="KW-0723">Serine/threonine-protein kinase</keyword>
<evidence type="ECO:0000256" key="6">
    <source>
        <dbReference type="ARBA" id="ARBA00022692"/>
    </source>
</evidence>
<dbReference type="EC" id="2.7.11.1" evidence="2"/>
<feature type="compositionally biased region" description="Acidic residues" evidence="14">
    <location>
        <begin position="1704"/>
        <end position="1724"/>
    </location>
</feature>
<comment type="catalytic activity">
    <reaction evidence="12">
        <text>L-threonyl-[protein] + ATP = O-phospho-L-threonyl-[protein] + ADP + H(+)</text>
        <dbReference type="Rhea" id="RHEA:46608"/>
        <dbReference type="Rhea" id="RHEA-COMP:11060"/>
        <dbReference type="Rhea" id="RHEA-COMP:11605"/>
        <dbReference type="ChEBI" id="CHEBI:15378"/>
        <dbReference type="ChEBI" id="CHEBI:30013"/>
        <dbReference type="ChEBI" id="CHEBI:30616"/>
        <dbReference type="ChEBI" id="CHEBI:61977"/>
        <dbReference type="ChEBI" id="CHEBI:456216"/>
        <dbReference type="EC" id="2.7.11.1"/>
    </reaction>
</comment>
<comment type="caution">
    <text evidence="17">The sequence shown here is derived from an EMBL/GenBank/DDBJ whole genome shotgun (WGS) entry which is preliminary data.</text>
</comment>
<evidence type="ECO:0000256" key="11">
    <source>
        <dbReference type="ARBA" id="ARBA00023136"/>
    </source>
</evidence>
<accession>A0AAD8ZI77</accession>
<feature type="region of interest" description="Disordered" evidence="14">
    <location>
        <begin position="228"/>
        <end position="247"/>
    </location>
</feature>
<comment type="catalytic activity">
    <reaction evidence="13">
        <text>L-seryl-[protein] + ATP = O-phospho-L-seryl-[protein] + ADP + H(+)</text>
        <dbReference type="Rhea" id="RHEA:17989"/>
        <dbReference type="Rhea" id="RHEA-COMP:9863"/>
        <dbReference type="Rhea" id="RHEA-COMP:11604"/>
        <dbReference type="ChEBI" id="CHEBI:15378"/>
        <dbReference type="ChEBI" id="CHEBI:29999"/>
        <dbReference type="ChEBI" id="CHEBI:30616"/>
        <dbReference type="ChEBI" id="CHEBI:83421"/>
        <dbReference type="ChEBI" id="CHEBI:456216"/>
        <dbReference type="EC" id="2.7.11.1"/>
    </reaction>
</comment>
<dbReference type="FunFam" id="1.10.510.10:FF:000347">
    <property type="entry name" value="Apoptosis associated tyrosine kinase"/>
    <property type="match status" value="1"/>
</dbReference>
<dbReference type="InterPro" id="IPR000719">
    <property type="entry name" value="Prot_kinase_dom"/>
</dbReference>
<protein>
    <recommendedName>
        <fullName evidence="2">non-specific serine/threonine protein kinase</fullName>
        <ecNumber evidence="2">2.7.11.1</ecNumber>
    </recommendedName>
</protein>
<dbReference type="Gene3D" id="3.30.200.20">
    <property type="entry name" value="Phosphorylase Kinase, domain 1"/>
    <property type="match status" value="1"/>
</dbReference>
<evidence type="ECO:0000256" key="4">
    <source>
        <dbReference type="ARBA" id="ARBA00022553"/>
    </source>
</evidence>
<dbReference type="GO" id="GO:0005737">
    <property type="term" value="C:cytoplasm"/>
    <property type="evidence" value="ECO:0007669"/>
    <property type="project" value="UniProtKB-ARBA"/>
</dbReference>
<evidence type="ECO:0000256" key="5">
    <source>
        <dbReference type="ARBA" id="ARBA00022679"/>
    </source>
</evidence>
<feature type="transmembrane region" description="Helical" evidence="15">
    <location>
        <begin position="40"/>
        <end position="63"/>
    </location>
</feature>
<feature type="region of interest" description="Disordered" evidence="14">
    <location>
        <begin position="1607"/>
        <end position="1726"/>
    </location>
</feature>
<keyword evidence="8" id="KW-0418">Kinase</keyword>
<dbReference type="InterPro" id="IPR001245">
    <property type="entry name" value="Ser-Thr/Tyr_kinase_cat_dom"/>
</dbReference>
<comment type="subcellular location">
    <subcellularLocation>
        <location evidence="1">Membrane</location>
        <topology evidence="1">Single-pass membrane protein</topology>
    </subcellularLocation>
</comment>
<keyword evidence="5" id="KW-0808">Transferase</keyword>
<dbReference type="PROSITE" id="PS50011">
    <property type="entry name" value="PROTEIN_KINASE_DOM"/>
    <property type="match status" value="1"/>
</dbReference>
<feature type="region of interest" description="Disordered" evidence="14">
    <location>
        <begin position="1740"/>
        <end position="1795"/>
    </location>
</feature>
<dbReference type="GO" id="GO:0004713">
    <property type="term" value="F:protein tyrosine kinase activity"/>
    <property type="evidence" value="ECO:0007669"/>
    <property type="project" value="TreeGrafter"/>
</dbReference>
<feature type="compositionally biased region" description="Low complexity" evidence="14">
    <location>
        <begin position="1636"/>
        <end position="1656"/>
    </location>
</feature>
<feature type="compositionally biased region" description="Polar residues" evidence="14">
    <location>
        <begin position="1939"/>
        <end position="1962"/>
    </location>
</feature>
<feature type="domain" description="Protein kinase" evidence="16">
    <location>
        <begin position="490"/>
        <end position="760"/>
    </location>
</feature>
<dbReference type="InterPro" id="IPR008266">
    <property type="entry name" value="Tyr_kinase_AS"/>
</dbReference>
<dbReference type="Proteomes" id="UP001239994">
    <property type="component" value="Unassembled WGS sequence"/>
</dbReference>
<feature type="compositionally biased region" description="Polar residues" evidence="14">
    <location>
        <begin position="1665"/>
        <end position="1676"/>
    </location>
</feature>
<gene>
    <name evidence="17" type="ORF">P4O66_007694</name>
</gene>
<keyword evidence="7" id="KW-0547">Nucleotide-binding</keyword>
<evidence type="ECO:0000256" key="14">
    <source>
        <dbReference type="SAM" id="MobiDB-lite"/>
    </source>
</evidence>
<feature type="region of interest" description="Disordered" evidence="14">
    <location>
        <begin position="1849"/>
        <end position="1969"/>
    </location>
</feature>
<evidence type="ECO:0000256" key="12">
    <source>
        <dbReference type="ARBA" id="ARBA00047899"/>
    </source>
</evidence>
<evidence type="ECO:0000313" key="17">
    <source>
        <dbReference type="EMBL" id="KAK1799462.1"/>
    </source>
</evidence>
<dbReference type="Pfam" id="PF07714">
    <property type="entry name" value="PK_Tyr_Ser-Thr"/>
    <property type="match status" value="1"/>
</dbReference>
<feature type="region of interest" description="Disordered" evidence="14">
    <location>
        <begin position="1022"/>
        <end position="1043"/>
    </location>
</feature>
<keyword evidence="11 15" id="KW-0472">Membrane</keyword>
<evidence type="ECO:0000256" key="7">
    <source>
        <dbReference type="ARBA" id="ARBA00022741"/>
    </source>
</evidence>
<evidence type="ECO:0000256" key="1">
    <source>
        <dbReference type="ARBA" id="ARBA00004167"/>
    </source>
</evidence>
<dbReference type="GO" id="GO:0005524">
    <property type="term" value="F:ATP binding"/>
    <property type="evidence" value="ECO:0007669"/>
    <property type="project" value="UniProtKB-KW"/>
</dbReference>
<sequence length="1969" mass="216002">MSLSFALEEQITSFFVLRCFHTAVASAGAPLSELSWPSSLAVVAVSFSGLFTFVFLMLACLCCKKGDISFKLLRGYGVEEEDKELSETALSHIGDDAETLARLSAWSSPSPGFGKEGGALRWIRGLGTAPVFMLEEFENPEGEEYQADMSTLASPGSQDAPDVYILPLTEVSLPMAKQPARSSTEEQRMGLVSRLVPGCQALPPPAQRRRFSRGKERERVRTAGMGDLWDGEEEEGDSLTGITQGGDCERGPGNSTYRNCERACAAAAVVGVMCLTEVFLVRTEPCLFIPPASAPLRDGDRDGTVKTGLLCASYVTAGGLGAADVLSRASSERAESQRAPERAGALKRASFRRSLPARDGCIEVHSSPPDNSRLAPRPRDVRECSGRVCGGAAGKEKTAAFSAVRELWRSSPQGAGRGRGTSSRAVLLCFDLPETCLAPRHLARTAALRHGRYLLRRRLAESQRSADSDVLIQNIPVQLLKSADLGRHSLLYLKEIGHDWFGKVLLGQVNAGLSTTQVVVKELKASCSVQEQMQFLDEAQPFRTLQHSALLQCLAQCTEVTPYLLIMEYCPLGDVKGYLRSCRAADSATPDPSVLQRMACDIASGVLYLHKHSYVHSDLALRNCLLTSEMTVKVGDYGLSHSRYKDDYFVTADQIWVPLRWIAPELIDEVHGNLLVVDQTKASNVWSLGVTIWELFELGNQPYRHYSDRQVLTYAVKEQQLKLPKPLLKVALSERWYEVMQFCWLQPELRPLAEEVHLLLNYLCARGSSAAEEDFEKRWNSLRPSLGSGSSQRTPAMPDVAPSSFPLLEHFSTADGFHSENGDDILTVTETSHGLNFEYKWEQARAEQPYCSSSASGPLGRSNPHYQDIYYPLSNTTESCRGEGLTLGVSPSYYESDHPGVVPVLSAHSPSVSSEYYIRIEEPVECNINLEEDTFDYSPGIEASQSSFCMTDTKTPKEAQANTTYWSAAKDSTSNAYDSDGSPTVALTLEPLQRRTLSPSTGPVEQSSQYFCPNDRDRFYCEKSPSEESEVPSKRGQPFEYHVGSGSLHHAEEQKSPHRVSLSLSSPSLGHCDPYLEANQRTAEKSMANETYYDMMGRLGKNMSRPHYMTIEVEAGDGLLMGAAGEGDDDNQFTENEATNWTSNHSANNNSLNFDGRQARGSHDTYLDFRHTTPTPSSHVQSSRPVAVRDNSSSNIAHTLDPHSYTEAVYSNSSTINVPYTDSECGSYIHLCSEGGKEVESSARFPLTSEKLQIIHPAQKTTPHLHNRESAIHLPVASYATKNTLTLPADITVTKEELFSDRSTSPIQDTRLRSDGLNARCRKNILCPEALSERVSECSHVADSWMESGCSSISLVDIDDCTDNDITDIASEVFPGSPVEFAEVGDVNLADRPLHRDPENITDLASSSSPCEAFSPDVYHTCILPKSLDSGYDTENNESPEFVMKDLEGKPVLSTSVESECEMVLQMDLEDTDVVVQTPTSNGNLILTELGERSQYRDSAYFSDCDTENDKSPSEGGSTFFDNQVEDDVFRHRPSKDNSPRKTEGEGNCSACQKEECHAARLTEGTNDDVLSAKQCLEKRKLSDLGSVSVSAPVIMVLSPFPPEMGGCLTKESAPDDGLGLESEHSGDEPVSDCFSSTASEDSSTTQEATATEDQANSAAKDFSSADSLGSDSTIVEFSGEISKDSESGEDSLESQMDRKDEERDVVEEEEEEEEEVTVGEDGIDQALLRVKQDSSLDNILPVLPEDLDIAAPLGNGEEAEEEDSDDSDESDEELRSYNVQEQSDESEEEFTTVPVVVSERSSARHLRSLLKMPALLTQSFCDELERKKKAVSFFDDVTVFLFDQESPTGELSEYTFPPGTEPDCQQAEGTHPQPEKIFGHSDNSSGKNISEESRPFGWEEDYSLMPSPSTLEPRSHGISTPPNSPARSPEEKPAPQLSRFSVSRFSITHVSDSDMDSTGGSNADGDQE</sequence>
<dbReference type="InterPro" id="IPR011009">
    <property type="entry name" value="Kinase-like_dom_sf"/>
</dbReference>
<evidence type="ECO:0000256" key="2">
    <source>
        <dbReference type="ARBA" id="ARBA00012513"/>
    </source>
</evidence>
<feature type="compositionally biased region" description="Basic and acidic residues" evidence="14">
    <location>
        <begin position="1528"/>
        <end position="1545"/>
    </location>
</feature>
<dbReference type="GO" id="GO:0007420">
    <property type="term" value="P:brain development"/>
    <property type="evidence" value="ECO:0007669"/>
    <property type="project" value="TreeGrafter"/>
</dbReference>
<dbReference type="PROSITE" id="PS00109">
    <property type="entry name" value="PROTEIN_KINASE_TYR"/>
    <property type="match status" value="1"/>
</dbReference>
<evidence type="ECO:0000256" key="9">
    <source>
        <dbReference type="ARBA" id="ARBA00022840"/>
    </source>
</evidence>
<feature type="region of interest" description="Disordered" evidence="14">
    <location>
        <begin position="1173"/>
        <end position="1199"/>
    </location>
</feature>
<proteinExistence type="predicted"/>
<feature type="compositionally biased region" description="Polar residues" evidence="14">
    <location>
        <begin position="1907"/>
        <end position="1922"/>
    </location>
</feature>
<keyword evidence="18" id="KW-1185">Reference proteome</keyword>
<evidence type="ECO:0000256" key="13">
    <source>
        <dbReference type="ARBA" id="ARBA00048679"/>
    </source>
</evidence>
<organism evidence="17 18">
    <name type="scientific">Electrophorus voltai</name>
    <dbReference type="NCBI Taxonomy" id="2609070"/>
    <lineage>
        <taxon>Eukaryota</taxon>
        <taxon>Metazoa</taxon>
        <taxon>Chordata</taxon>
        <taxon>Craniata</taxon>
        <taxon>Vertebrata</taxon>
        <taxon>Euteleostomi</taxon>
        <taxon>Actinopterygii</taxon>
        <taxon>Neopterygii</taxon>
        <taxon>Teleostei</taxon>
        <taxon>Ostariophysi</taxon>
        <taxon>Gymnotiformes</taxon>
        <taxon>Gymnotoidei</taxon>
        <taxon>Gymnotidae</taxon>
        <taxon>Electrophorus</taxon>
    </lineage>
</organism>
<evidence type="ECO:0000259" key="16">
    <source>
        <dbReference type="PROSITE" id="PS50011"/>
    </source>
</evidence>